<sequence length="216" mass="25225">MPKAHTPLAQRIQELIDFDKRLYFFLLLILFVLIRYLTNSLILDAVPNSEELEASGAFTFFYIFNTLDYLMTPFAMLWKFTVVAFLFWLGAFFLGYKVPFKSLWQFALVAEVVFLFPELIRFLVYINPESASTFLEIEQYRPLSLLALIGPDQTAQRFHYPLATLNLFELIYGVIWVLGFHSISRQSLKESSVVVFVSYFVPLAIFLTWSAMVYRD</sequence>
<keyword evidence="1" id="KW-1133">Transmembrane helix</keyword>
<keyword evidence="1" id="KW-0812">Transmembrane</keyword>
<reference evidence="3" key="1">
    <citation type="submission" date="2016-10" db="EMBL/GenBank/DDBJ databases">
        <authorList>
            <person name="Varghese N."/>
            <person name="Submissions S."/>
        </authorList>
    </citation>
    <scope>NUCLEOTIDE SEQUENCE [LARGE SCALE GENOMIC DNA]</scope>
    <source>
        <strain evidence="3">DSM 23095</strain>
    </source>
</reference>
<keyword evidence="1" id="KW-0472">Membrane</keyword>
<gene>
    <name evidence="2" type="ORF">SAMN04488104_10267</name>
</gene>
<evidence type="ECO:0008006" key="4">
    <source>
        <dbReference type="Google" id="ProtNLM"/>
    </source>
</evidence>
<feature type="transmembrane region" description="Helical" evidence="1">
    <location>
        <begin position="76"/>
        <end position="96"/>
    </location>
</feature>
<proteinExistence type="predicted"/>
<feature type="transmembrane region" description="Helical" evidence="1">
    <location>
        <begin position="193"/>
        <end position="214"/>
    </location>
</feature>
<dbReference type="OrthoDB" id="825516at2"/>
<accession>A0A1G6U2Y7</accession>
<feature type="transmembrane region" description="Helical" evidence="1">
    <location>
        <begin position="21"/>
        <end position="38"/>
    </location>
</feature>
<organism evidence="2 3">
    <name type="scientific">Algoriphagus faecimaris</name>
    <dbReference type="NCBI Taxonomy" id="686796"/>
    <lineage>
        <taxon>Bacteria</taxon>
        <taxon>Pseudomonadati</taxon>
        <taxon>Bacteroidota</taxon>
        <taxon>Cytophagia</taxon>
        <taxon>Cytophagales</taxon>
        <taxon>Cyclobacteriaceae</taxon>
        <taxon>Algoriphagus</taxon>
    </lineage>
</organism>
<keyword evidence="3" id="KW-1185">Reference proteome</keyword>
<feature type="transmembrane region" description="Helical" evidence="1">
    <location>
        <begin position="158"/>
        <end position="181"/>
    </location>
</feature>
<evidence type="ECO:0000313" key="2">
    <source>
        <dbReference type="EMBL" id="SDD35762.1"/>
    </source>
</evidence>
<dbReference type="RefSeq" id="WP_087939728.1">
    <property type="nucleotide sequence ID" value="NZ_FNAC01000026.1"/>
</dbReference>
<name>A0A1G6U2Y7_9BACT</name>
<dbReference type="AlphaFoldDB" id="A0A1G6U2Y7"/>
<protein>
    <recommendedName>
        <fullName evidence="4">Sulfate ABC transporter permease</fullName>
    </recommendedName>
</protein>
<evidence type="ECO:0000256" key="1">
    <source>
        <dbReference type="SAM" id="Phobius"/>
    </source>
</evidence>
<dbReference type="EMBL" id="FNAC01000026">
    <property type="protein sequence ID" value="SDD35762.1"/>
    <property type="molecule type" value="Genomic_DNA"/>
</dbReference>
<dbReference type="Proteomes" id="UP000199060">
    <property type="component" value="Unassembled WGS sequence"/>
</dbReference>
<feature type="transmembrane region" description="Helical" evidence="1">
    <location>
        <begin position="103"/>
        <end position="126"/>
    </location>
</feature>
<evidence type="ECO:0000313" key="3">
    <source>
        <dbReference type="Proteomes" id="UP000199060"/>
    </source>
</evidence>